<feature type="transmembrane region" description="Helical" evidence="1">
    <location>
        <begin position="88"/>
        <end position="108"/>
    </location>
</feature>
<evidence type="ECO:0000313" key="4">
    <source>
        <dbReference type="Proteomes" id="UP000178230"/>
    </source>
</evidence>
<feature type="transmembrane region" description="Helical" evidence="1">
    <location>
        <begin position="311"/>
        <end position="331"/>
    </location>
</feature>
<feature type="domain" description="Glycosyltransferase RgtA/B/C/D-like" evidence="2">
    <location>
        <begin position="88"/>
        <end position="226"/>
    </location>
</feature>
<comment type="caution">
    <text evidence="3">The sequence shown here is derived from an EMBL/GenBank/DDBJ whole genome shotgun (WGS) entry which is preliminary data.</text>
</comment>
<organism evidence="3 4">
    <name type="scientific">Candidatus Gottesmanbacteria bacterium RBG_13_37_7</name>
    <dbReference type="NCBI Taxonomy" id="1798369"/>
    <lineage>
        <taxon>Bacteria</taxon>
        <taxon>Candidatus Gottesmaniibacteriota</taxon>
    </lineage>
</organism>
<feature type="transmembrane region" description="Helical" evidence="1">
    <location>
        <begin position="273"/>
        <end position="299"/>
    </location>
</feature>
<sequence>MKKFLNKPYLIGFLIALAYFCLNLSVINDYGVTWDFTYHFNAGLWHLNKPLTDPNFAIYPWGPLGDICPTLSLLIFSDKLPLFFWDAAYNLYSILLGSLGIGLLYIIIYKNFSWREAIFSAITLALLPRYFGHLHNNMKDVPQAVFFTLSIALFLKLFRKPNWSNMLLASLGFAVSYNSKVNAVFILVIAGTFLILQLVLDNFSIKKRFIFNKYLFFYFIFSPLLAFILWSIFWSNPVARFQDALYSYTTSTTNMPVLYFGNIYYSGNNIPNLYPLGMLLATTPILVTVSFIIGSIVLFKKALKNDIPSQFILMWFVIPILRYFKPQMIVIDDIRHFLEVIFPFSAIAGIGTHFVLSKIISNKHISKKSFFTIIVSTSYFCYLILNIISYHPFQTSYFSEIIGGIKGASGKFDIDFWAASYKKAMQYLNKHAKSDTQIVVPMAPDIAKLYLRTDLQKNINGNNLTYADKSVYDESDYTVVLNRQSFFSWYNLNDYLKEKTPIYTVSVDGVPLSSIYENK</sequence>
<feature type="transmembrane region" description="Helical" evidence="1">
    <location>
        <begin position="114"/>
        <end position="132"/>
    </location>
</feature>
<dbReference type="AlphaFoldDB" id="A0A1F5YHU9"/>
<dbReference type="InterPro" id="IPR038731">
    <property type="entry name" value="RgtA/B/C-like"/>
</dbReference>
<feature type="transmembrane region" description="Helical" evidence="1">
    <location>
        <begin position="215"/>
        <end position="233"/>
    </location>
</feature>
<dbReference type="Pfam" id="PF13231">
    <property type="entry name" value="PMT_2"/>
    <property type="match status" value="1"/>
</dbReference>
<dbReference type="Proteomes" id="UP000178230">
    <property type="component" value="Unassembled WGS sequence"/>
</dbReference>
<keyword evidence="1" id="KW-1133">Transmembrane helix</keyword>
<dbReference type="EMBL" id="MFIY01000048">
    <property type="protein sequence ID" value="OGF99536.1"/>
    <property type="molecule type" value="Genomic_DNA"/>
</dbReference>
<feature type="transmembrane region" description="Helical" evidence="1">
    <location>
        <begin position="181"/>
        <end position="203"/>
    </location>
</feature>
<protein>
    <recommendedName>
        <fullName evidence="2">Glycosyltransferase RgtA/B/C/D-like domain-containing protein</fullName>
    </recommendedName>
</protein>
<feature type="transmembrane region" description="Helical" evidence="1">
    <location>
        <begin position="337"/>
        <end position="357"/>
    </location>
</feature>
<gene>
    <name evidence="3" type="ORF">A2Y99_03870</name>
</gene>
<proteinExistence type="predicted"/>
<feature type="transmembrane region" description="Helical" evidence="1">
    <location>
        <begin position="144"/>
        <end position="161"/>
    </location>
</feature>
<evidence type="ECO:0000256" key="1">
    <source>
        <dbReference type="SAM" id="Phobius"/>
    </source>
</evidence>
<accession>A0A1F5YHU9</accession>
<feature type="transmembrane region" description="Helical" evidence="1">
    <location>
        <begin position="9"/>
        <end position="27"/>
    </location>
</feature>
<evidence type="ECO:0000259" key="2">
    <source>
        <dbReference type="Pfam" id="PF13231"/>
    </source>
</evidence>
<keyword evidence="1" id="KW-0812">Transmembrane</keyword>
<name>A0A1F5YHU9_9BACT</name>
<feature type="transmembrane region" description="Helical" evidence="1">
    <location>
        <begin position="369"/>
        <end position="390"/>
    </location>
</feature>
<keyword evidence="1" id="KW-0472">Membrane</keyword>
<evidence type="ECO:0000313" key="3">
    <source>
        <dbReference type="EMBL" id="OGF99536.1"/>
    </source>
</evidence>
<reference evidence="3 4" key="1">
    <citation type="journal article" date="2016" name="Nat. Commun.">
        <title>Thousands of microbial genomes shed light on interconnected biogeochemical processes in an aquifer system.</title>
        <authorList>
            <person name="Anantharaman K."/>
            <person name="Brown C.T."/>
            <person name="Hug L.A."/>
            <person name="Sharon I."/>
            <person name="Castelle C.J."/>
            <person name="Probst A.J."/>
            <person name="Thomas B.C."/>
            <person name="Singh A."/>
            <person name="Wilkins M.J."/>
            <person name="Karaoz U."/>
            <person name="Brodie E.L."/>
            <person name="Williams K.H."/>
            <person name="Hubbard S.S."/>
            <person name="Banfield J.F."/>
        </authorList>
    </citation>
    <scope>NUCLEOTIDE SEQUENCE [LARGE SCALE GENOMIC DNA]</scope>
</reference>